<reference evidence="1" key="2">
    <citation type="journal article" date="2023" name="IMA Fungus">
        <title>Comparative genomic study of the Penicillium genus elucidates a diverse pangenome and 15 lateral gene transfer events.</title>
        <authorList>
            <person name="Petersen C."/>
            <person name="Sorensen T."/>
            <person name="Nielsen M.R."/>
            <person name="Sondergaard T.E."/>
            <person name="Sorensen J.L."/>
            <person name="Fitzpatrick D.A."/>
            <person name="Frisvad J.C."/>
            <person name="Nielsen K.L."/>
        </authorList>
    </citation>
    <scope>NUCLEOTIDE SEQUENCE</scope>
    <source>
        <strain evidence="1">IBT 30728</strain>
    </source>
</reference>
<dbReference type="Proteomes" id="UP001148312">
    <property type="component" value="Unassembled WGS sequence"/>
</dbReference>
<sequence length="142" mass="15967">MQPPQTPQAPSSDSTNTSAVQYRCFVIIPLADESIRLYQTNHHLAFLLSTIRDTVDNEYPYVDIVGGECFLPPQTISITVSSPGRLDPVLDREAILNHASQVIAAWLEQYIRRGEIVPALRRIVDEILRMTGSRGQRGDLHR</sequence>
<evidence type="ECO:0000313" key="2">
    <source>
        <dbReference type="Proteomes" id="UP001148312"/>
    </source>
</evidence>
<keyword evidence="2" id="KW-1185">Reference proteome</keyword>
<name>A0A9W9XH68_9EURO</name>
<protein>
    <submittedName>
        <fullName evidence="1">Uncharacterized protein</fullName>
    </submittedName>
</protein>
<gene>
    <name evidence="1" type="ORF">N7539_001662</name>
</gene>
<dbReference type="AlphaFoldDB" id="A0A9W9XH68"/>
<dbReference type="RefSeq" id="XP_056793296.1">
    <property type="nucleotide sequence ID" value="XM_056931265.1"/>
</dbReference>
<dbReference type="GeneID" id="81621514"/>
<reference evidence="1" key="1">
    <citation type="submission" date="2022-12" db="EMBL/GenBank/DDBJ databases">
        <authorList>
            <person name="Petersen C."/>
        </authorList>
    </citation>
    <scope>NUCLEOTIDE SEQUENCE</scope>
    <source>
        <strain evidence="1">IBT 30728</strain>
    </source>
</reference>
<proteinExistence type="predicted"/>
<organism evidence="1 2">
    <name type="scientific">Penicillium diatomitis</name>
    <dbReference type="NCBI Taxonomy" id="2819901"/>
    <lineage>
        <taxon>Eukaryota</taxon>
        <taxon>Fungi</taxon>
        <taxon>Dikarya</taxon>
        <taxon>Ascomycota</taxon>
        <taxon>Pezizomycotina</taxon>
        <taxon>Eurotiomycetes</taxon>
        <taxon>Eurotiomycetidae</taxon>
        <taxon>Eurotiales</taxon>
        <taxon>Aspergillaceae</taxon>
        <taxon>Penicillium</taxon>
    </lineage>
</organism>
<accession>A0A9W9XH68</accession>
<evidence type="ECO:0000313" key="1">
    <source>
        <dbReference type="EMBL" id="KAJ5492916.1"/>
    </source>
</evidence>
<dbReference type="EMBL" id="JAPWDQ010000002">
    <property type="protein sequence ID" value="KAJ5492916.1"/>
    <property type="molecule type" value="Genomic_DNA"/>
</dbReference>
<comment type="caution">
    <text evidence="1">The sequence shown here is derived from an EMBL/GenBank/DDBJ whole genome shotgun (WGS) entry which is preliminary data.</text>
</comment>